<keyword evidence="3 6" id="KW-1133">Transmembrane helix</keyword>
<dbReference type="AlphaFoldDB" id="A0AAN9YUJ3"/>
<feature type="transmembrane region" description="Helical" evidence="6">
    <location>
        <begin position="195"/>
        <end position="220"/>
    </location>
</feature>
<dbReference type="PANTHER" id="PTHR15549">
    <property type="entry name" value="PAIRED IMMUNOGLOBULIN-LIKE TYPE 2 RECEPTOR"/>
    <property type="match status" value="1"/>
</dbReference>
<proteinExistence type="predicted"/>
<keyword evidence="2 6" id="KW-0812">Transmembrane</keyword>
<keyword evidence="4 6" id="KW-0472">Membrane</keyword>
<comment type="caution">
    <text evidence="7">The sequence shown here is derived from an EMBL/GenBank/DDBJ whole genome shotgun (WGS) entry which is preliminary data.</text>
</comment>
<keyword evidence="8" id="KW-1185">Reference proteome</keyword>
<feature type="region of interest" description="Disordered" evidence="5">
    <location>
        <begin position="270"/>
        <end position="360"/>
    </location>
</feature>
<gene>
    <name evidence="7" type="ORF">SLS62_003178</name>
</gene>
<dbReference type="Proteomes" id="UP001320420">
    <property type="component" value="Unassembled WGS sequence"/>
</dbReference>
<accession>A0AAN9YUJ3</accession>
<feature type="compositionally biased region" description="Low complexity" evidence="5">
    <location>
        <begin position="147"/>
        <end position="188"/>
    </location>
</feature>
<feature type="region of interest" description="Disordered" evidence="5">
    <location>
        <begin position="139"/>
        <end position="188"/>
    </location>
</feature>
<feature type="compositionally biased region" description="Low complexity" evidence="5">
    <location>
        <begin position="307"/>
        <end position="318"/>
    </location>
</feature>
<sequence length="360" mass="37590">MEDIDLNISNGTCYFAPGARAADNFIPCGNAAVEGYEKPCCNVGDKCVSSKACFNEQCCTDPEYGAPECPGKGPYSKQQLVGLARCDPDKTKWAGCEDKEGRTKPEERNDNCTCEGQEPLFEGGAKLADIANLPQSLGGSISWFPGQSPTAQPTQATTPPETSSPGSVTSAATSATPTDTPSDTSSPAATLSAGAIAGISVGSAAFLVLLGCLIYLGCLFHRRRRHLREKTQHPHEYVMSPSDAAHSPTTLLQTHDPLIIGGPAPLSHPGLSGFKSELPADVPAKASSHSHGTPDYGRFSMASTLASPHGGSHSPNPSVFGYPSQPQQQHTGEGGPRRTDEVPGTPSGQTRMSPISELQG</sequence>
<evidence type="ECO:0000313" key="7">
    <source>
        <dbReference type="EMBL" id="KAK7754864.1"/>
    </source>
</evidence>
<evidence type="ECO:0000256" key="2">
    <source>
        <dbReference type="ARBA" id="ARBA00022692"/>
    </source>
</evidence>
<evidence type="ECO:0000313" key="8">
    <source>
        <dbReference type="Proteomes" id="UP001320420"/>
    </source>
</evidence>
<evidence type="ECO:0000256" key="1">
    <source>
        <dbReference type="ARBA" id="ARBA00004167"/>
    </source>
</evidence>
<dbReference type="GO" id="GO:0016020">
    <property type="term" value="C:membrane"/>
    <property type="evidence" value="ECO:0007669"/>
    <property type="project" value="UniProtKB-SubCell"/>
</dbReference>
<dbReference type="EMBL" id="JAKJXP020000017">
    <property type="protein sequence ID" value="KAK7754864.1"/>
    <property type="molecule type" value="Genomic_DNA"/>
</dbReference>
<protein>
    <submittedName>
        <fullName evidence="7">Uncharacterized protein</fullName>
    </submittedName>
</protein>
<evidence type="ECO:0000256" key="3">
    <source>
        <dbReference type="ARBA" id="ARBA00022989"/>
    </source>
</evidence>
<feature type="compositionally biased region" description="Polar residues" evidence="5">
    <location>
        <begin position="346"/>
        <end position="360"/>
    </location>
</feature>
<name>A0AAN9YUJ3_9PEZI</name>
<evidence type="ECO:0000256" key="6">
    <source>
        <dbReference type="SAM" id="Phobius"/>
    </source>
</evidence>
<evidence type="ECO:0000256" key="5">
    <source>
        <dbReference type="SAM" id="MobiDB-lite"/>
    </source>
</evidence>
<dbReference type="GO" id="GO:0071944">
    <property type="term" value="C:cell periphery"/>
    <property type="evidence" value="ECO:0007669"/>
    <property type="project" value="UniProtKB-ARBA"/>
</dbReference>
<reference evidence="7 8" key="1">
    <citation type="submission" date="2024-02" db="EMBL/GenBank/DDBJ databases">
        <title>De novo assembly and annotation of 12 fungi associated with fruit tree decline syndrome in Ontario, Canada.</title>
        <authorList>
            <person name="Sulman M."/>
            <person name="Ellouze W."/>
            <person name="Ilyukhin E."/>
        </authorList>
    </citation>
    <scope>NUCLEOTIDE SEQUENCE [LARGE SCALE GENOMIC DNA]</scope>
    <source>
        <strain evidence="7 8">M11/M66-122</strain>
    </source>
</reference>
<dbReference type="InterPro" id="IPR051694">
    <property type="entry name" value="Immunoregulatory_rcpt-like"/>
</dbReference>
<evidence type="ECO:0000256" key="4">
    <source>
        <dbReference type="ARBA" id="ARBA00023136"/>
    </source>
</evidence>
<organism evidence="7 8">
    <name type="scientific">Diatrype stigma</name>
    <dbReference type="NCBI Taxonomy" id="117547"/>
    <lineage>
        <taxon>Eukaryota</taxon>
        <taxon>Fungi</taxon>
        <taxon>Dikarya</taxon>
        <taxon>Ascomycota</taxon>
        <taxon>Pezizomycotina</taxon>
        <taxon>Sordariomycetes</taxon>
        <taxon>Xylariomycetidae</taxon>
        <taxon>Xylariales</taxon>
        <taxon>Diatrypaceae</taxon>
        <taxon>Diatrype</taxon>
    </lineage>
</organism>
<comment type="subcellular location">
    <subcellularLocation>
        <location evidence="1">Membrane</location>
        <topology evidence="1">Single-pass membrane protein</topology>
    </subcellularLocation>
</comment>